<reference evidence="1 2" key="1">
    <citation type="journal article" date="2023" name="PLoS ONE">
        <title>Cytospora paraplurivora sp. nov. isolated from orchards with fruit tree decline syndrome in Ontario, Canada.</title>
        <authorList>
            <person name="Ilyukhin E."/>
            <person name="Nguyen H.D.T."/>
            <person name="Castle A.J."/>
            <person name="Ellouze W."/>
        </authorList>
    </citation>
    <scope>NUCLEOTIDE SEQUENCE [LARGE SCALE GENOMIC DNA]</scope>
    <source>
        <strain evidence="1 2">FDS-564</strain>
    </source>
</reference>
<organism evidence="1 2">
    <name type="scientific">Cytospora paraplurivora</name>
    <dbReference type="NCBI Taxonomy" id="2898453"/>
    <lineage>
        <taxon>Eukaryota</taxon>
        <taxon>Fungi</taxon>
        <taxon>Dikarya</taxon>
        <taxon>Ascomycota</taxon>
        <taxon>Pezizomycotina</taxon>
        <taxon>Sordariomycetes</taxon>
        <taxon>Sordariomycetidae</taxon>
        <taxon>Diaporthales</taxon>
        <taxon>Cytosporaceae</taxon>
        <taxon>Cytospora</taxon>
    </lineage>
</organism>
<dbReference type="InterPro" id="IPR013893">
    <property type="entry name" value="RNase_P_Rpp40"/>
</dbReference>
<sequence length="363" mass="41104">MLSLTEPTVYERSKCYFTYGRLPHLDPKQLPTAWKTKGKPWSSILAHDFVSRVDLIMPQDSWRAVQEKLLEKTPVPQFRRVTMTLSQILEGEFFTEYIKIGDILMLSRGRNDVDNVFTLKDGQLTMFLDKETYERAGLVGKPYGARGTPGLRPRWVVEFDLRSPSMFRGKKGFDRLVYACKNVLTEPFTWLFSNVSDKTPNPDPLEAFQPAKCASSPRTTDAVDAVVPPLKVGSEMISGKEVQDLPDFAGEIYEWLSLVRLQSPRVSPTDDIDPYLSRYQVPGESDQQEPSKLCTITWEGFLSPNFARQLLVDAILALPSGAWFSLTVSSFSKGFSGDAAESTFLRLPESVGEYLLWHIRSHE</sequence>
<comment type="caution">
    <text evidence="1">The sequence shown here is derived from an EMBL/GenBank/DDBJ whole genome shotgun (WGS) entry which is preliminary data.</text>
</comment>
<name>A0AAN9U755_9PEZI</name>
<evidence type="ECO:0000313" key="1">
    <source>
        <dbReference type="EMBL" id="KAK7741855.1"/>
    </source>
</evidence>
<dbReference type="EMBL" id="JAJSPL020000017">
    <property type="protein sequence ID" value="KAK7741855.1"/>
    <property type="molecule type" value="Genomic_DNA"/>
</dbReference>
<protein>
    <submittedName>
        <fullName evidence="1">Uncharacterized protein</fullName>
    </submittedName>
</protein>
<dbReference type="GO" id="GO:0000172">
    <property type="term" value="C:ribonuclease MRP complex"/>
    <property type="evidence" value="ECO:0007669"/>
    <property type="project" value="TreeGrafter"/>
</dbReference>
<keyword evidence="2" id="KW-1185">Reference proteome</keyword>
<dbReference type="GO" id="GO:0030681">
    <property type="term" value="C:multimeric ribonuclease P complex"/>
    <property type="evidence" value="ECO:0007669"/>
    <property type="project" value="TreeGrafter"/>
</dbReference>
<dbReference type="GO" id="GO:0000171">
    <property type="term" value="F:ribonuclease MRP activity"/>
    <property type="evidence" value="ECO:0007669"/>
    <property type="project" value="TreeGrafter"/>
</dbReference>
<dbReference type="AlphaFoldDB" id="A0AAN9U755"/>
<dbReference type="Pfam" id="PF08584">
    <property type="entry name" value="Ribonuc_P_40"/>
    <property type="match status" value="1"/>
</dbReference>
<dbReference type="GO" id="GO:0000447">
    <property type="term" value="P:endonucleolytic cleavage in ITS1 to separate SSU-rRNA from 5.8S rRNA and LSU-rRNA from tricistronic rRNA transcript (SSU-rRNA, 5.8S rRNA, LSU-rRNA)"/>
    <property type="evidence" value="ECO:0007669"/>
    <property type="project" value="TreeGrafter"/>
</dbReference>
<accession>A0AAN9U755</accession>
<dbReference type="GO" id="GO:0001682">
    <property type="term" value="P:tRNA 5'-leader removal"/>
    <property type="evidence" value="ECO:0007669"/>
    <property type="project" value="InterPro"/>
</dbReference>
<evidence type="ECO:0000313" key="2">
    <source>
        <dbReference type="Proteomes" id="UP001320245"/>
    </source>
</evidence>
<dbReference type="GO" id="GO:0004526">
    <property type="term" value="F:ribonuclease P activity"/>
    <property type="evidence" value="ECO:0007669"/>
    <property type="project" value="TreeGrafter"/>
</dbReference>
<dbReference type="PANTHER" id="PTHR15396">
    <property type="entry name" value="RIBONUCLEASE P PROTEIN SUBUNIT P40"/>
    <property type="match status" value="1"/>
</dbReference>
<dbReference type="Proteomes" id="UP001320245">
    <property type="component" value="Unassembled WGS sequence"/>
</dbReference>
<proteinExistence type="predicted"/>
<gene>
    <name evidence="1" type="ORF">SLS53_004922</name>
</gene>
<dbReference type="PANTHER" id="PTHR15396:SF1">
    <property type="entry name" value="RIBONUCLEASE P PROTEIN SUBUNIT P40"/>
    <property type="match status" value="1"/>
</dbReference>